<dbReference type="InterPro" id="IPR029058">
    <property type="entry name" value="AB_hydrolase_fold"/>
</dbReference>
<organism evidence="3 4">
    <name type="scientific">Tigriopus californicus</name>
    <name type="common">Marine copepod</name>
    <dbReference type="NCBI Taxonomy" id="6832"/>
    <lineage>
        <taxon>Eukaryota</taxon>
        <taxon>Metazoa</taxon>
        <taxon>Ecdysozoa</taxon>
        <taxon>Arthropoda</taxon>
        <taxon>Crustacea</taxon>
        <taxon>Multicrustacea</taxon>
        <taxon>Hexanauplia</taxon>
        <taxon>Copepoda</taxon>
        <taxon>Harpacticoida</taxon>
        <taxon>Harpacticidae</taxon>
        <taxon>Tigriopus</taxon>
    </lineage>
</organism>
<dbReference type="PANTHER" id="PTHR11034">
    <property type="entry name" value="N-MYC DOWNSTREAM REGULATED"/>
    <property type="match status" value="1"/>
</dbReference>
<evidence type="ECO:0000313" key="4">
    <source>
        <dbReference type="Proteomes" id="UP000318571"/>
    </source>
</evidence>
<keyword evidence="4" id="KW-1185">Reference proteome</keyword>
<dbReference type="Proteomes" id="UP000318571">
    <property type="component" value="Chromosome 6"/>
</dbReference>
<dbReference type="SUPFAM" id="SSF53474">
    <property type="entry name" value="alpha/beta-Hydrolases"/>
    <property type="match status" value="1"/>
</dbReference>
<gene>
    <name evidence="3" type="ORF">TCAL_10269</name>
</gene>
<dbReference type="Gene3D" id="3.40.50.1820">
    <property type="entry name" value="alpha/beta hydrolase"/>
    <property type="match status" value="1"/>
</dbReference>
<proteinExistence type="inferred from homology"/>
<dbReference type="AlphaFoldDB" id="A0A553PQ51"/>
<protein>
    <recommendedName>
        <fullName evidence="5">AB hydrolase-1 domain-containing protein</fullName>
    </recommendedName>
</protein>
<comment type="similarity">
    <text evidence="1">Belongs to the NDRG family.</text>
</comment>
<accession>A0A553PQ51</accession>
<feature type="region of interest" description="Disordered" evidence="2">
    <location>
        <begin position="1"/>
        <end position="24"/>
    </location>
</feature>
<dbReference type="OMA" id="STTAYIM"/>
<comment type="caution">
    <text evidence="3">The sequence shown here is derived from an EMBL/GenBank/DDBJ whole genome shotgun (WGS) entry which is preliminary data.</text>
</comment>
<evidence type="ECO:0000256" key="2">
    <source>
        <dbReference type="SAM" id="MobiDB-lite"/>
    </source>
</evidence>
<name>A0A553PQ51_TIGCA</name>
<sequence>MSDAEKNSVAAMLTPGPPGAHHHVVPTERCGALNVFIEGDLEEAHRDKDSKCVFLTVHDLGCNHESIQKFTDHPGFEEIKKRAILVHVDMPGHEPGATDLPENFTFPTIQHLGEDLVTVLDQLRIKYVIGIGDGAGANVMARFAMMHSQRCLGVILIHPTSNKTKMMDTFKDKIGKWKVNNLTPTVENMTVFRRFGHKLEDADNKEGALEEFKKQMGRALNKKNMAMYANAYSNRKDITPLLSKTLRCDALLLAGSKTANSKTSLLKIDDVGNVLDEAPVKTANSILLFCKGLGWLTSVDLPGVERRSSIDSQGKPRRQRSISMEDYDKPNIRRLSISSGSNN</sequence>
<evidence type="ECO:0000256" key="1">
    <source>
        <dbReference type="ARBA" id="ARBA00005598"/>
    </source>
</evidence>
<evidence type="ECO:0008006" key="5">
    <source>
        <dbReference type="Google" id="ProtNLM"/>
    </source>
</evidence>
<evidence type="ECO:0000313" key="3">
    <source>
        <dbReference type="EMBL" id="TRY79813.1"/>
    </source>
</evidence>
<dbReference type="Pfam" id="PF03096">
    <property type="entry name" value="Ndr"/>
    <property type="match status" value="1"/>
</dbReference>
<dbReference type="InterPro" id="IPR004142">
    <property type="entry name" value="NDRG"/>
</dbReference>
<reference evidence="3 4" key="1">
    <citation type="journal article" date="2018" name="Nat. Ecol. Evol.">
        <title>Genomic signatures of mitonuclear coevolution across populations of Tigriopus californicus.</title>
        <authorList>
            <person name="Barreto F.S."/>
            <person name="Watson E.T."/>
            <person name="Lima T.G."/>
            <person name="Willett C.S."/>
            <person name="Edmands S."/>
            <person name="Li W."/>
            <person name="Burton R.S."/>
        </authorList>
    </citation>
    <scope>NUCLEOTIDE SEQUENCE [LARGE SCALE GENOMIC DNA]</scope>
    <source>
        <strain evidence="3 4">San Diego</strain>
    </source>
</reference>
<feature type="region of interest" description="Disordered" evidence="2">
    <location>
        <begin position="306"/>
        <end position="325"/>
    </location>
</feature>
<dbReference type="EMBL" id="VCGU01000002">
    <property type="protein sequence ID" value="TRY79813.1"/>
    <property type="molecule type" value="Genomic_DNA"/>
</dbReference>